<comment type="caution">
    <text evidence="3">The sequence shown here is derived from an EMBL/GenBank/DDBJ whole genome shotgun (WGS) entry which is preliminary data.</text>
</comment>
<dbReference type="PROSITE" id="PS50975">
    <property type="entry name" value="ATP_GRASP"/>
    <property type="match status" value="1"/>
</dbReference>
<dbReference type="Proteomes" id="UP000252415">
    <property type="component" value="Unassembled WGS sequence"/>
</dbReference>
<accession>A0A368VFA3</accession>
<dbReference type="InterPro" id="IPR011761">
    <property type="entry name" value="ATP-grasp"/>
</dbReference>
<reference evidence="3 4" key="1">
    <citation type="submission" date="2018-07" db="EMBL/GenBank/DDBJ databases">
        <title>Genomic Encyclopedia of Type Strains, Phase III (KMG-III): the genomes of soil and plant-associated and newly described type strains.</title>
        <authorList>
            <person name="Whitman W."/>
        </authorList>
    </citation>
    <scope>NUCLEOTIDE SEQUENCE [LARGE SCALE GENOMIC DNA]</scope>
    <source>
        <strain evidence="3 4">CECT 7506</strain>
    </source>
</reference>
<evidence type="ECO:0000259" key="2">
    <source>
        <dbReference type="PROSITE" id="PS50975"/>
    </source>
</evidence>
<evidence type="ECO:0000313" key="3">
    <source>
        <dbReference type="EMBL" id="RCW39883.1"/>
    </source>
</evidence>
<dbReference type="PANTHER" id="PTHR37018">
    <property type="entry name" value="CULTURE SPECIFIC PROTEIN, PUTATIVE (AFU_ORTHOLOGUE AFUA_2G00130)-RELATED"/>
    <property type="match status" value="1"/>
</dbReference>
<evidence type="ECO:0000256" key="1">
    <source>
        <dbReference type="PROSITE-ProRule" id="PRU00409"/>
    </source>
</evidence>
<keyword evidence="1" id="KW-0547">Nucleotide-binding</keyword>
<name>A0A368VFA3_9BACL</name>
<keyword evidence="4" id="KW-1185">Reference proteome</keyword>
<gene>
    <name evidence="3" type="ORF">DFP97_1493</name>
</gene>
<organism evidence="3 4">
    <name type="scientific">Paenibacillus prosopidis</name>
    <dbReference type="NCBI Taxonomy" id="630520"/>
    <lineage>
        <taxon>Bacteria</taxon>
        <taxon>Bacillati</taxon>
        <taxon>Bacillota</taxon>
        <taxon>Bacilli</taxon>
        <taxon>Bacillales</taxon>
        <taxon>Paenibacillaceae</taxon>
        <taxon>Paenibacillus</taxon>
    </lineage>
</organism>
<sequence length="391" mass="44343">MEPLLTLEQIFGREYVINGRGSYHNSHWLPNEVSQDSSSGSLLTLAGDIPMVCHTDVRRESCLALLQAAGLRTGSKLLTYEDADSYYDRLEGLQQDGKSVIFNYAHLPNEFEAGQYWIKRELLLFLNNKRNLAELVQNRHVPSRVLLSIDEFMNNDRLPYDYPYVVKAATDQPSGGGIEVVICRSKADLEQAKTLFRSCSFVVVEQFLAIKKNFCIQFAQTYSGELVYLGSAEQIITEQGKYAGNWFDEHDQPPAEAIELCKQVMHKAVSLGYFGFAGIDTVITEDNQIYIIDLNFRQNGSTVALLFRNSIVSEWGATVMKARKWKSDRAFDECKMQVESFISEKRLLPLCIFNPTVQTAERPIFMSCVLVGNSKEEVMEAERQMQALGFE</sequence>
<keyword evidence="1" id="KW-0067">ATP-binding</keyword>
<dbReference type="InterPro" id="IPR053269">
    <property type="entry name" value="Asp-Met_ligase"/>
</dbReference>
<dbReference type="PANTHER" id="PTHR37018:SF1">
    <property type="entry name" value="CULTURE SPECIFIC PROTEIN, PUTATIVE (AFU_ORTHOLOGUE AFUA_2G00130)-RELATED"/>
    <property type="match status" value="1"/>
</dbReference>
<dbReference type="GO" id="GO:0046872">
    <property type="term" value="F:metal ion binding"/>
    <property type="evidence" value="ECO:0007669"/>
    <property type="project" value="InterPro"/>
</dbReference>
<dbReference type="SUPFAM" id="SSF56059">
    <property type="entry name" value="Glutathione synthetase ATP-binding domain-like"/>
    <property type="match status" value="1"/>
</dbReference>
<dbReference type="InterPro" id="IPR003806">
    <property type="entry name" value="ATP-grasp_PylC-type"/>
</dbReference>
<evidence type="ECO:0000313" key="4">
    <source>
        <dbReference type="Proteomes" id="UP000252415"/>
    </source>
</evidence>
<feature type="domain" description="ATP-grasp" evidence="2">
    <location>
        <begin position="133"/>
        <end position="324"/>
    </location>
</feature>
<proteinExistence type="predicted"/>
<dbReference type="OrthoDB" id="20966at2"/>
<dbReference type="RefSeq" id="WP_114384314.1">
    <property type="nucleotide sequence ID" value="NZ_QPJD01000049.1"/>
</dbReference>
<dbReference type="Gene3D" id="3.30.470.20">
    <property type="entry name" value="ATP-grasp fold, B domain"/>
    <property type="match status" value="1"/>
</dbReference>
<dbReference type="EMBL" id="QPJD01000049">
    <property type="protein sequence ID" value="RCW39883.1"/>
    <property type="molecule type" value="Genomic_DNA"/>
</dbReference>
<protein>
    <submittedName>
        <fullName evidence="3">ATP-grasp domain-containing protein</fullName>
    </submittedName>
</protein>
<dbReference type="GO" id="GO:0005524">
    <property type="term" value="F:ATP binding"/>
    <property type="evidence" value="ECO:0007669"/>
    <property type="project" value="UniProtKB-UniRule"/>
</dbReference>
<dbReference type="AlphaFoldDB" id="A0A368VFA3"/>
<dbReference type="Pfam" id="PF02655">
    <property type="entry name" value="ATP-grasp_3"/>
    <property type="match status" value="1"/>
</dbReference>